<name>A0A3N5B6Y6_9BACI</name>
<dbReference type="OrthoDB" id="2761436at2"/>
<dbReference type="RefSeq" id="WP_124221588.1">
    <property type="nucleotide sequence ID" value="NZ_RKRF01000009.1"/>
</dbReference>
<accession>A0A3N5B6Y6</accession>
<evidence type="ECO:0000256" key="1">
    <source>
        <dbReference type="SAM" id="MobiDB-lite"/>
    </source>
</evidence>
<feature type="region of interest" description="Disordered" evidence="1">
    <location>
        <begin position="1"/>
        <end position="20"/>
    </location>
</feature>
<keyword evidence="2" id="KW-0472">Membrane</keyword>
<dbReference type="AlphaFoldDB" id="A0A3N5B6Y6"/>
<feature type="compositionally biased region" description="Basic and acidic residues" evidence="1">
    <location>
        <begin position="1"/>
        <end position="13"/>
    </location>
</feature>
<keyword evidence="4" id="KW-1185">Reference proteome</keyword>
<proteinExistence type="predicted"/>
<protein>
    <submittedName>
        <fullName evidence="3">Uncharacterized protein</fullName>
    </submittedName>
</protein>
<feature type="transmembrane region" description="Helical" evidence="2">
    <location>
        <begin position="45"/>
        <end position="67"/>
    </location>
</feature>
<evidence type="ECO:0000313" key="3">
    <source>
        <dbReference type="EMBL" id="RPF53194.1"/>
    </source>
</evidence>
<evidence type="ECO:0000313" key="4">
    <source>
        <dbReference type="Proteomes" id="UP000276443"/>
    </source>
</evidence>
<comment type="caution">
    <text evidence="3">The sequence shown here is derived from an EMBL/GenBank/DDBJ whole genome shotgun (WGS) entry which is preliminary data.</text>
</comment>
<dbReference type="Proteomes" id="UP000276443">
    <property type="component" value="Unassembled WGS sequence"/>
</dbReference>
<gene>
    <name evidence="3" type="ORF">EDC24_1690</name>
</gene>
<reference evidence="3 4" key="1">
    <citation type="submission" date="2018-11" db="EMBL/GenBank/DDBJ databases">
        <title>Genomic Encyclopedia of Type Strains, Phase IV (KMG-IV): sequencing the most valuable type-strain genomes for metagenomic binning, comparative biology and taxonomic classification.</title>
        <authorList>
            <person name="Goeker M."/>
        </authorList>
    </citation>
    <scope>NUCLEOTIDE SEQUENCE [LARGE SCALE GENOMIC DNA]</scope>
    <source>
        <strain evidence="3 4">DSM 18090</strain>
    </source>
</reference>
<organism evidence="3 4">
    <name type="scientific">Aquisalibacillus elongatus</name>
    <dbReference type="NCBI Taxonomy" id="485577"/>
    <lineage>
        <taxon>Bacteria</taxon>
        <taxon>Bacillati</taxon>
        <taxon>Bacillota</taxon>
        <taxon>Bacilli</taxon>
        <taxon>Bacillales</taxon>
        <taxon>Bacillaceae</taxon>
        <taxon>Aquisalibacillus</taxon>
    </lineage>
</organism>
<evidence type="ECO:0000256" key="2">
    <source>
        <dbReference type="SAM" id="Phobius"/>
    </source>
</evidence>
<dbReference type="EMBL" id="RKRF01000009">
    <property type="protein sequence ID" value="RPF53194.1"/>
    <property type="molecule type" value="Genomic_DNA"/>
</dbReference>
<sequence>MDNHLNQMKEEYKKRHQASFQEQSREQVFQKISAKHQPPSPRRSYIFRSGLTIIALLIIGFLILMNYHDQQSHPPMADHEFEEDIAIDDETDDATDQNEAFEGYVIDVQNEGVIVSNYEIRNKILLSENISNNIKIGDHIVYDKQTDKINVLNTTPVNESILPENSAIQKAIEHLGLNQSETTYYITNVAYIPEDRIWEVEFNHSTNGIETDTKVHIDDQTGSLATPTEPPSDVVSDYTFDYSRYGQQFKELEHDLRLALNSDWTSLYHLARQDYYNRKNIYHDVDFSYKLNGAAIEDGIVTIDFQPFEESLTTHEIGSFTDEMRRIVFKYDEVNQFILQFNGSRKSEDTPYEVAVNEPIERKDKYESFNESDNIRKAINAYSGTFRYLFRHHDNEKLVFESGQETLDFLTRTMSHDLAKQHFSHYISEVNGALILNTFNMPPVIDHQAPYETTELNEQTYQVEQIIQSEGGEQLLTYIIKNENYKWYVESIEIESQ</sequence>
<keyword evidence="2" id="KW-0812">Transmembrane</keyword>
<keyword evidence="2" id="KW-1133">Transmembrane helix</keyword>